<keyword evidence="3" id="KW-1185">Reference proteome</keyword>
<evidence type="ECO:0000313" key="3">
    <source>
        <dbReference type="Proteomes" id="UP000026915"/>
    </source>
</evidence>
<organism evidence="2 3">
    <name type="scientific">Theobroma cacao</name>
    <name type="common">Cacao</name>
    <name type="synonym">Cocoa</name>
    <dbReference type="NCBI Taxonomy" id="3641"/>
    <lineage>
        <taxon>Eukaryota</taxon>
        <taxon>Viridiplantae</taxon>
        <taxon>Streptophyta</taxon>
        <taxon>Embryophyta</taxon>
        <taxon>Tracheophyta</taxon>
        <taxon>Spermatophyta</taxon>
        <taxon>Magnoliopsida</taxon>
        <taxon>eudicotyledons</taxon>
        <taxon>Gunneridae</taxon>
        <taxon>Pentapetalae</taxon>
        <taxon>rosids</taxon>
        <taxon>malvids</taxon>
        <taxon>Malvales</taxon>
        <taxon>Malvaceae</taxon>
        <taxon>Byttnerioideae</taxon>
        <taxon>Theobroma</taxon>
    </lineage>
</organism>
<feature type="region of interest" description="Disordered" evidence="1">
    <location>
        <begin position="1"/>
        <end position="38"/>
    </location>
</feature>
<name>A0A061EVE6_THECC</name>
<feature type="compositionally biased region" description="Basic residues" evidence="1">
    <location>
        <begin position="29"/>
        <end position="38"/>
    </location>
</feature>
<accession>A0A061EVE6</accession>
<dbReference type="InParanoid" id="A0A061EVE6"/>
<dbReference type="EMBL" id="CM001883">
    <property type="protein sequence ID" value="EOY09065.1"/>
    <property type="molecule type" value="Genomic_DNA"/>
</dbReference>
<dbReference type="HOGENOM" id="CLU_2089196_0_0_1"/>
<protein>
    <submittedName>
        <fullName evidence="2">Uncharacterized protein</fullName>
    </submittedName>
</protein>
<sequence length="117" mass="14339">MEAEADFNQVISGTNRTRINEKESQPPHHIQKVTQKLHPKKKNHYFVRCIKEQKVVNNKRKKERQGKLRELWQKPHLRERRRREFSLCKALLERKREKRRKQTFKGRLIFGENLTKL</sequence>
<proteinExistence type="predicted"/>
<gene>
    <name evidence="2" type="ORF">TCM_024419</name>
</gene>
<evidence type="ECO:0000313" key="2">
    <source>
        <dbReference type="EMBL" id="EOY09065.1"/>
    </source>
</evidence>
<evidence type="ECO:0000256" key="1">
    <source>
        <dbReference type="SAM" id="MobiDB-lite"/>
    </source>
</evidence>
<reference evidence="2 3" key="1">
    <citation type="journal article" date="2013" name="Genome Biol.">
        <title>The genome sequence of the most widely cultivated cacao type and its use to identify candidate genes regulating pod color.</title>
        <authorList>
            <person name="Motamayor J.C."/>
            <person name="Mockaitis K."/>
            <person name="Schmutz J."/>
            <person name="Haiminen N."/>
            <person name="Iii D.L."/>
            <person name="Cornejo O."/>
            <person name="Findley S.D."/>
            <person name="Zheng P."/>
            <person name="Utro F."/>
            <person name="Royaert S."/>
            <person name="Saski C."/>
            <person name="Jenkins J."/>
            <person name="Podicheti R."/>
            <person name="Zhao M."/>
            <person name="Scheffler B.E."/>
            <person name="Stack J.C."/>
            <person name="Feltus F.A."/>
            <person name="Mustiga G.M."/>
            <person name="Amores F."/>
            <person name="Phillips W."/>
            <person name="Marelli J.P."/>
            <person name="May G.D."/>
            <person name="Shapiro H."/>
            <person name="Ma J."/>
            <person name="Bustamante C.D."/>
            <person name="Schnell R.J."/>
            <person name="Main D."/>
            <person name="Gilbert D."/>
            <person name="Parida L."/>
            <person name="Kuhn D.N."/>
        </authorList>
    </citation>
    <scope>NUCLEOTIDE SEQUENCE [LARGE SCALE GENOMIC DNA]</scope>
    <source>
        <strain evidence="3">cv. Matina 1-6</strain>
    </source>
</reference>
<dbReference type="Proteomes" id="UP000026915">
    <property type="component" value="Chromosome 5"/>
</dbReference>
<dbReference type="AlphaFoldDB" id="A0A061EVE6"/>
<dbReference type="Gramene" id="EOY09065">
    <property type="protein sequence ID" value="EOY09065"/>
    <property type="gene ID" value="TCM_024419"/>
</dbReference>